<dbReference type="STRING" id="910964.GEAM_2602"/>
<reference evidence="2 3" key="1">
    <citation type="submission" date="2014-05" db="EMBL/GenBank/DDBJ databases">
        <title>ATOL: Assembling a taxonomically balanced genome-scale reconstruction of the evolutionary history of the Enterobacteriaceae.</title>
        <authorList>
            <person name="Plunkett G.III."/>
            <person name="Neeno-Eckwall E.C."/>
            <person name="Glasner J.D."/>
            <person name="Perna N.T."/>
        </authorList>
    </citation>
    <scope>NUCLEOTIDE SEQUENCE [LARGE SCALE GENOMIC DNA]</scope>
    <source>
        <strain evidence="2 3">ATCC 33852</strain>
    </source>
</reference>
<keyword evidence="1" id="KW-0732">Signal</keyword>
<gene>
    <name evidence="2" type="ORF">GEAM_2602</name>
</gene>
<dbReference type="RefSeq" id="WP_034792160.1">
    <property type="nucleotide sequence ID" value="NZ_JMPJ01000063.1"/>
</dbReference>
<dbReference type="GeneID" id="78382821"/>
<keyword evidence="3" id="KW-1185">Reference proteome</keyword>
<evidence type="ECO:0008006" key="4">
    <source>
        <dbReference type="Google" id="ProtNLM"/>
    </source>
</evidence>
<name>A0A085G7X4_EWIA3</name>
<feature type="signal peptide" evidence="1">
    <location>
        <begin position="1"/>
        <end position="23"/>
    </location>
</feature>
<evidence type="ECO:0000313" key="3">
    <source>
        <dbReference type="Proteomes" id="UP000028640"/>
    </source>
</evidence>
<proteinExistence type="predicted"/>
<dbReference type="PANTHER" id="PTHR35567">
    <property type="entry name" value="MALATE DEHYDROGENASE (AFU_ORTHOLOGUE AFUA_2G13800)"/>
    <property type="match status" value="1"/>
</dbReference>
<evidence type="ECO:0000313" key="2">
    <source>
        <dbReference type="EMBL" id="KFC79819.1"/>
    </source>
</evidence>
<evidence type="ECO:0000256" key="1">
    <source>
        <dbReference type="SAM" id="SignalP"/>
    </source>
</evidence>
<dbReference type="AlphaFoldDB" id="A0A085G7X4"/>
<dbReference type="EMBL" id="JMPJ01000063">
    <property type="protein sequence ID" value="KFC79819.1"/>
    <property type="molecule type" value="Genomic_DNA"/>
</dbReference>
<comment type="caution">
    <text evidence="2">The sequence shown here is derived from an EMBL/GenBank/DDBJ whole genome shotgun (WGS) entry which is preliminary data.</text>
</comment>
<organism evidence="2 3">
    <name type="scientific">Ewingella americana (strain ATCC 33852 / DSM 4580 / CCUG 14506 / JCM 5911 / LMG 7869 / NCTC 12157 / CDC 1468-78)</name>
    <dbReference type="NCBI Taxonomy" id="910964"/>
    <lineage>
        <taxon>Bacteria</taxon>
        <taxon>Pseudomonadati</taxon>
        <taxon>Pseudomonadota</taxon>
        <taxon>Gammaproteobacteria</taxon>
        <taxon>Enterobacterales</taxon>
        <taxon>Yersiniaceae</taxon>
        <taxon>Ewingella</taxon>
    </lineage>
</organism>
<sequence length="177" mass="19073">MVSITRPRLALAALALLSVGAWAGNSDAVAGSWKMASWEKLQTQLYARGVQIYRCAANDDNQTGKWVFQAPEADLFSDKAMTDLVAKHFDGPQWQALDGSQVSGKVRATKAAPDANDIPWLILSGSSHQLPGIFAHISTIQRVDTHGGTTGKAICAKAQYGATLKVPYTATYRFFTS</sequence>
<protein>
    <recommendedName>
        <fullName evidence="4">DUF3455 domain-containing protein</fullName>
    </recommendedName>
</protein>
<dbReference type="Proteomes" id="UP000028640">
    <property type="component" value="Unassembled WGS sequence"/>
</dbReference>
<dbReference type="eggNOG" id="ENOG50330AH">
    <property type="taxonomic scope" value="Bacteria"/>
</dbReference>
<accession>A0A085G7X4</accession>
<feature type="chain" id="PRO_5001791038" description="DUF3455 domain-containing protein" evidence="1">
    <location>
        <begin position="24"/>
        <end position="177"/>
    </location>
</feature>
<dbReference type="InterPro" id="IPR021851">
    <property type="entry name" value="DUF3455"/>
</dbReference>
<dbReference type="Pfam" id="PF11937">
    <property type="entry name" value="DUF3455"/>
    <property type="match status" value="1"/>
</dbReference>
<dbReference type="PANTHER" id="PTHR35567:SF1">
    <property type="entry name" value="CONSERVED FUNGAL PROTEIN (AFU_ORTHOLOGUE AFUA_1G14230)"/>
    <property type="match status" value="1"/>
</dbReference>